<dbReference type="EMBL" id="CAUYUJ010010058">
    <property type="protein sequence ID" value="CAK0828461.1"/>
    <property type="molecule type" value="Genomic_DNA"/>
</dbReference>
<keyword evidence="4" id="KW-1185">Reference proteome</keyword>
<keyword evidence="2" id="KW-0732">Signal</keyword>
<dbReference type="Proteomes" id="UP001189429">
    <property type="component" value="Unassembled WGS sequence"/>
</dbReference>
<proteinExistence type="predicted"/>
<evidence type="ECO:0000256" key="1">
    <source>
        <dbReference type="SAM" id="MobiDB-lite"/>
    </source>
</evidence>
<organism evidence="3 4">
    <name type="scientific">Prorocentrum cordatum</name>
    <dbReference type="NCBI Taxonomy" id="2364126"/>
    <lineage>
        <taxon>Eukaryota</taxon>
        <taxon>Sar</taxon>
        <taxon>Alveolata</taxon>
        <taxon>Dinophyceae</taxon>
        <taxon>Prorocentrales</taxon>
        <taxon>Prorocentraceae</taxon>
        <taxon>Prorocentrum</taxon>
    </lineage>
</organism>
<feature type="non-terminal residue" evidence="3">
    <location>
        <position position="352"/>
    </location>
</feature>
<reference evidence="3" key="1">
    <citation type="submission" date="2023-10" db="EMBL/GenBank/DDBJ databases">
        <authorList>
            <person name="Chen Y."/>
            <person name="Shah S."/>
            <person name="Dougan E. K."/>
            <person name="Thang M."/>
            <person name="Chan C."/>
        </authorList>
    </citation>
    <scope>NUCLEOTIDE SEQUENCE [LARGE SCALE GENOMIC DNA]</scope>
</reference>
<evidence type="ECO:0000313" key="3">
    <source>
        <dbReference type="EMBL" id="CAK0828461.1"/>
    </source>
</evidence>
<feature type="region of interest" description="Disordered" evidence="1">
    <location>
        <begin position="30"/>
        <end position="120"/>
    </location>
</feature>
<name>A0ABN9S9L4_9DINO</name>
<feature type="signal peptide" evidence="2">
    <location>
        <begin position="1"/>
        <end position="22"/>
    </location>
</feature>
<evidence type="ECO:0000256" key="2">
    <source>
        <dbReference type="SAM" id="SignalP"/>
    </source>
</evidence>
<accession>A0ABN9S9L4</accession>
<evidence type="ECO:0008006" key="5">
    <source>
        <dbReference type="Google" id="ProtNLM"/>
    </source>
</evidence>
<gene>
    <name evidence="3" type="ORF">PCOR1329_LOCUS27670</name>
</gene>
<comment type="caution">
    <text evidence="3">The sequence shown here is derived from an EMBL/GenBank/DDBJ whole genome shotgun (WGS) entry which is preliminary data.</text>
</comment>
<protein>
    <recommendedName>
        <fullName evidence="5">HEAT repeat-containing protein 1</fullName>
    </recommendedName>
</protein>
<evidence type="ECO:0000313" key="4">
    <source>
        <dbReference type="Proteomes" id="UP001189429"/>
    </source>
</evidence>
<sequence>MALRSQAWRGAAWFRARPCVVALADVAPVAAPSSQPGGRTPRPTFPLLSRPTPRHPLGNGRSPAPRRRAFFATFLQELPENRSKPSAGAPGARRPCSKGSTSPAKSFEGPPLPAGLPAPAAAQGVSLPAAGELPQIEEDPRGEEHGELRGAAAAALCRILAQALRKGALALEPAPEEAQDELLRSLEALLCAPQEETRARVCEGLLSILQASGQELYPAAWGTIIRLVATGARVELERVGVQFFLPTALDPLAAAAEDGADGSAVQHQSFVVVAAEGRESSTVLPQLFQLLELLVHDFMEHVPLAAVPRLTGSIGAFARFGGLGVNSSLTAVGFLWKVADFLAGPVGVAAAG</sequence>
<feature type="chain" id="PRO_5046142206" description="HEAT repeat-containing protein 1" evidence="2">
    <location>
        <begin position="23"/>
        <end position="352"/>
    </location>
</feature>